<dbReference type="GO" id="GO:0006508">
    <property type="term" value="P:proteolysis"/>
    <property type="evidence" value="ECO:0007669"/>
    <property type="project" value="UniProtKB-KW"/>
</dbReference>
<evidence type="ECO:0000259" key="5">
    <source>
        <dbReference type="Pfam" id="PF00082"/>
    </source>
</evidence>
<keyword evidence="3" id="KW-0378">Hydrolase</keyword>
<dbReference type="RefSeq" id="WP_044635484.1">
    <property type="nucleotide sequence ID" value="NZ_CP007229.1"/>
</dbReference>
<dbReference type="InterPro" id="IPR036852">
    <property type="entry name" value="Peptidase_S8/S53_dom_sf"/>
</dbReference>
<protein>
    <submittedName>
        <fullName evidence="6">Subtilase family</fullName>
    </submittedName>
</protein>
<proteinExistence type="inferred from homology"/>
<evidence type="ECO:0000256" key="1">
    <source>
        <dbReference type="ARBA" id="ARBA00011073"/>
    </source>
</evidence>
<dbReference type="InterPro" id="IPR000209">
    <property type="entry name" value="Peptidase_S8/S53_dom"/>
</dbReference>
<dbReference type="KEGG" id="mds:MDIS_02505"/>
<keyword evidence="2" id="KW-0645">Protease</keyword>
<evidence type="ECO:0000313" key="7">
    <source>
        <dbReference type="Proteomes" id="UP000289629"/>
    </source>
</evidence>
<evidence type="ECO:0000256" key="3">
    <source>
        <dbReference type="ARBA" id="ARBA00022801"/>
    </source>
</evidence>
<evidence type="ECO:0000256" key="2">
    <source>
        <dbReference type="ARBA" id="ARBA00022670"/>
    </source>
</evidence>
<dbReference type="Gene3D" id="3.40.50.200">
    <property type="entry name" value="Peptidase S8/S53 domain"/>
    <property type="match status" value="1"/>
</dbReference>
<feature type="domain" description="Peptidase S8/S53" evidence="5">
    <location>
        <begin position="285"/>
        <end position="503"/>
    </location>
</feature>
<dbReference type="GO" id="GO:0004252">
    <property type="term" value="F:serine-type endopeptidase activity"/>
    <property type="evidence" value="ECO:0007669"/>
    <property type="project" value="InterPro"/>
</dbReference>
<dbReference type="AlphaFoldDB" id="A0AAJ5NLC3"/>
<accession>A0AAJ5NLC3</accession>
<dbReference type="Proteomes" id="UP000289629">
    <property type="component" value="Chromosome"/>
</dbReference>
<dbReference type="SUPFAM" id="SSF52743">
    <property type="entry name" value="Subtilisin-like"/>
    <property type="match status" value="1"/>
</dbReference>
<organism evidence="6 7">
    <name type="scientific">Mesomycoplasma dispar</name>
    <dbReference type="NCBI Taxonomy" id="86660"/>
    <lineage>
        <taxon>Bacteria</taxon>
        <taxon>Bacillati</taxon>
        <taxon>Mycoplasmatota</taxon>
        <taxon>Mycoplasmoidales</taxon>
        <taxon>Metamycoplasmataceae</taxon>
        <taxon>Mesomycoplasma</taxon>
    </lineage>
</organism>
<gene>
    <name evidence="6" type="ORF">NCTC10125_00479</name>
</gene>
<dbReference type="InterPro" id="IPR023828">
    <property type="entry name" value="Peptidase_S8_Ser-AS"/>
</dbReference>
<dbReference type="InterPro" id="IPR050131">
    <property type="entry name" value="Peptidase_S8_subtilisin-like"/>
</dbReference>
<sequence length="706" mass="82197">MKLKKFRKIFLLLLFSSSIFFIYHPFFINQNFSKKYWYSINFSNKIIVRDSFAKTFNNSSEIENSDNQFELKLLLNPDFLSDESKKIVKFNLDFINEIKKSNLKFKEAKNSKILPIVWFYFDTESDREFFVKNSLENPAIDRYIVYKNEDKDKQTRYIEMFTEEGYYENKPPTSEELFKTSMLKNMFIVNFYGQSEKDKKSFWTPKSKVGAIEVIDKFDKNFSHYFNNIDSNISDFVSYDYRNKSYREEKNKNNDYHSTLVSLILASKMGFDQKANFYLSIFRLDSEWQKAIEWMVEDKNVKVINHSYGNGSIKFADYDENSYFLDFLSRKYGVINVFAAGNGAKMSIDGTFTKNPWIDKKSLSLNSIVVGALNNNSTTPYIAGNKIADYSNYKNIDKYYELAKPLVVAPGYVFNLVKAENSHFKHNPYDNEFNKDFYDEGTSYAAPIVTGLISTLLREKPNLDNNDFRVPALKAILSVSAISPDHTNLKRKESGYFEKYGSGIPDFENMLKATKNTSFITEGSGVEKKIIFTSDMFWVESNKKIKASLSWMFNAGLLKNKIDNPRKNNNNWRLFFGSTVLPIAQPNPEIGTFVNGNFQIGNSKKELTNWSNNHINYERLKLESAKKNQDGKFFSDYDLYLQKRDSNGKWVDISSSKSFSSNDELIDFTTSEATYYRIYVKKYNSVVFENSVDDKLAVSYLVHNEN</sequence>
<comment type="similarity">
    <text evidence="1">Belongs to the peptidase S8 family.</text>
</comment>
<dbReference type="Gene3D" id="2.60.120.380">
    <property type="match status" value="1"/>
</dbReference>
<dbReference type="PANTHER" id="PTHR43806:SF11">
    <property type="entry name" value="CEREVISIN-RELATED"/>
    <property type="match status" value="1"/>
</dbReference>
<evidence type="ECO:0000256" key="4">
    <source>
        <dbReference type="ARBA" id="ARBA00022825"/>
    </source>
</evidence>
<name>A0AAJ5NLC3_9BACT</name>
<reference evidence="6 7" key="1">
    <citation type="submission" date="2019-01" db="EMBL/GenBank/DDBJ databases">
        <authorList>
            <consortium name="Pathogen Informatics"/>
        </authorList>
    </citation>
    <scope>NUCLEOTIDE SEQUENCE [LARGE SCALE GENOMIC DNA]</scope>
    <source>
        <strain evidence="6 7">NCTC10125</strain>
    </source>
</reference>
<evidence type="ECO:0000313" key="6">
    <source>
        <dbReference type="EMBL" id="VEU61982.1"/>
    </source>
</evidence>
<dbReference type="Pfam" id="PF00082">
    <property type="entry name" value="Peptidase_S8"/>
    <property type="match status" value="1"/>
</dbReference>
<dbReference type="PANTHER" id="PTHR43806">
    <property type="entry name" value="PEPTIDASE S8"/>
    <property type="match status" value="1"/>
</dbReference>
<dbReference type="EMBL" id="LR214971">
    <property type="protein sequence ID" value="VEU61982.1"/>
    <property type="molecule type" value="Genomic_DNA"/>
</dbReference>
<keyword evidence="4" id="KW-0720">Serine protease</keyword>
<dbReference type="PROSITE" id="PS00138">
    <property type="entry name" value="SUBTILASE_SER"/>
    <property type="match status" value="1"/>
</dbReference>